<gene>
    <name evidence="2" type="ORF">Fcan01_19794</name>
</gene>
<protein>
    <recommendedName>
        <fullName evidence="4">DUF4806 domain-containing protein</fullName>
    </recommendedName>
</protein>
<sequence length="340" mass="38633">MSDKILKQFCVVEFIADQTIEVVPKTWLSEDNKKCTFPSNRPKGFKKIQEDPHSLPDPLWKSWEIVVKTSSDSFNRANTKAKKHLKPSYIDTSDIEIGAGSSQSMGQVNVEGNEEISITNQAIEPIPTTINYDERLSTLMEEFRAFQVTSLQNQLISQEDIKDLKTIILRSLSTPSQVRSSNIVWPIKNQEQLQQVNEIFAADNTLFNLEVTFFSRLGGDSVTLAVNNTLKAIIKHEFALILRFTDSSNKAAFGGTLCCKLVKESVRQFYYKDGNVLSEKIKLDLVESRLDSFIAKWLRDSVNKGEEGKQKRSKAKNAPRSTKHGRVQRRLSQMLNQIRT</sequence>
<reference evidence="2 3" key="1">
    <citation type="submission" date="2015-12" db="EMBL/GenBank/DDBJ databases">
        <title>The genome of Folsomia candida.</title>
        <authorList>
            <person name="Faddeeva A."/>
            <person name="Derks M.F."/>
            <person name="Anvar Y."/>
            <person name="Smit S."/>
            <person name="Van Straalen N."/>
            <person name="Roelofs D."/>
        </authorList>
    </citation>
    <scope>NUCLEOTIDE SEQUENCE [LARGE SCALE GENOMIC DNA]</scope>
    <source>
        <strain evidence="2 3">VU population</strain>
        <tissue evidence="2">Whole body</tissue>
    </source>
</reference>
<evidence type="ECO:0000313" key="3">
    <source>
        <dbReference type="Proteomes" id="UP000198287"/>
    </source>
</evidence>
<dbReference type="OrthoDB" id="6614320at2759"/>
<feature type="non-terminal residue" evidence="2">
    <location>
        <position position="340"/>
    </location>
</feature>
<evidence type="ECO:0000313" key="2">
    <source>
        <dbReference type="EMBL" id="OXA45205.1"/>
    </source>
</evidence>
<organism evidence="2 3">
    <name type="scientific">Folsomia candida</name>
    <name type="common">Springtail</name>
    <dbReference type="NCBI Taxonomy" id="158441"/>
    <lineage>
        <taxon>Eukaryota</taxon>
        <taxon>Metazoa</taxon>
        <taxon>Ecdysozoa</taxon>
        <taxon>Arthropoda</taxon>
        <taxon>Hexapoda</taxon>
        <taxon>Collembola</taxon>
        <taxon>Entomobryomorpha</taxon>
        <taxon>Isotomoidea</taxon>
        <taxon>Isotomidae</taxon>
        <taxon>Proisotominae</taxon>
        <taxon>Folsomia</taxon>
    </lineage>
</organism>
<dbReference type="AlphaFoldDB" id="A0A226DI31"/>
<evidence type="ECO:0000256" key="1">
    <source>
        <dbReference type="SAM" id="MobiDB-lite"/>
    </source>
</evidence>
<keyword evidence="3" id="KW-1185">Reference proteome</keyword>
<dbReference type="EMBL" id="LNIX01000018">
    <property type="protein sequence ID" value="OXA45205.1"/>
    <property type="molecule type" value="Genomic_DNA"/>
</dbReference>
<dbReference type="Proteomes" id="UP000198287">
    <property type="component" value="Unassembled WGS sequence"/>
</dbReference>
<feature type="compositionally biased region" description="Basic residues" evidence="1">
    <location>
        <begin position="311"/>
        <end position="327"/>
    </location>
</feature>
<name>A0A226DI31_FOLCA</name>
<feature type="region of interest" description="Disordered" evidence="1">
    <location>
        <begin position="305"/>
        <end position="327"/>
    </location>
</feature>
<comment type="caution">
    <text evidence="2">The sequence shown here is derived from an EMBL/GenBank/DDBJ whole genome shotgun (WGS) entry which is preliminary data.</text>
</comment>
<accession>A0A226DI31</accession>
<evidence type="ECO:0008006" key="4">
    <source>
        <dbReference type="Google" id="ProtNLM"/>
    </source>
</evidence>
<proteinExistence type="predicted"/>